<dbReference type="GO" id="GO:0046872">
    <property type="term" value="F:metal ion binding"/>
    <property type="evidence" value="ECO:0007669"/>
    <property type="project" value="UniProtKB-KW"/>
</dbReference>
<dbReference type="Pfam" id="PF02310">
    <property type="entry name" value="B12-binding"/>
    <property type="match status" value="1"/>
</dbReference>
<name>A0A075HFV3_9ARCH</name>
<sequence>MVFLRSKVVKGESYSYLVKSKWDVERKTSIQETVKYLGKTSRISMDDIPHEYHNTTILAFLANNKKIDAKGREKFILKIKKNTLKFLLSGDLDDLRLVFKNFRKTGTIPEFYEKILRPAMYDIGDLWRDGKLDVGSEHVASNTATRLIESMNTKLKSKSKPKTVLVCTPDGEYHIIPCLMIETYLSLKGYNVINLAPSVPTKSLINHIDKEKPDLVLVSITLDEHVKAGIQLVKNIKKLKIPVIVGGQALKDNKYNFGVTVSATPNFSELSKAVKMEIGQR</sequence>
<dbReference type="AlphaFoldDB" id="A0A075HFV3"/>
<dbReference type="Pfam" id="PF02607">
    <property type="entry name" value="B12-binding_2"/>
    <property type="match status" value="1"/>
</dbReference>
<keyword evidence="1" id="KW-0479">Metal-binding</keyword>
<evidence type="ECO:0000256" key="1">
    <source>
        <dbReference type="ARBA" id="ARBA00022723"/>
    </source>
</evidence>
<dbReference type="SUPFAM" id="SSF52242">
    <property type="entry name" value="Cobalamin (vitamin B12)-binding domain"/>
    <property type="match status" value="1"/>
</dbReference>
<feature type="domain" description="B12-binding" evidence="3">
    <location>
        <begin position="161"/>
        <end position="281"/>
    </location>
</feature>
<dbReference type="InterPro" id="IPR006158">
    <property type="entry name" value="Cobalamin-bd"/>
</dbReference>
<dbReference type="Gene3D" id="1.10.1240.10">
    <property type="entry name" value="Methionine synthase domain"/>
    <property type="match status" value="1"/>
</dbReference>
<keyword evidence="2" id="KW-0170">Cobalt</keyword>
<evidence type="ECO:0000259" key="3">
    <source>
        <dbReference type="PROSITE" id="PS51332"/>
    </source>
</evidence>
<dbReference type="InterPro" id="IPR050554">
    <property type="entry name" value="Met_Synthase/Corrinoid"/>
</dbReference>
<dbReference type="GO" id="GO:0008705">
    <property type="term" value="F:methionine synthase activity"/>
    <property type="evidence" value="ECO:0007669"/>
    <property type="project" value="TreeGrafter"/>
</dbReference>
<reference evidence="4" key="1">
    <citation type="journal article" date="2014" name="Genome Biol. Evol.">
        <title>Pangenome evidence for extensive interdomain horizontal transfer affecting lineage core and shell genes in uncultured planktonic thaumarchaeota and euryarchaeota.</title>
        <authorList>
            <person name="Deschamps P."/>
            <person name="Zivanovic Y."/>
            <person name="Moreira D."/>
            <person name="Rodriguez-Valera F."/>
            <person name="Lopez-Garcia P."/>
        </authorList>
    </citation>
    <scope>NUCLEOTIDE SEQUENCE</scope>
</reference>
<dbReference type="PANTHER" id="PTHR45833">
    <property type="entry name" value="METHIONINE SYNTHASE"/>
    <property type="match status" value="1"/>
</dbReference>
<dbReference type="Gene3D" id="3.40.50.280">
    <property type="entry name" value="Cobalamin-binding domain"/>
    <property type="match status" value="1"/>
</dbReference>
<evidence type="ECO:0000256" key="2">
    <source>
        <dbReference type="ARBA" id="ARBA00023285"/>
    </source>
</evidence>
<dbReference type="GO" id="GO:0050667">
    <property type="term" value="P:homocysteine metabolic process"/>
    <property type="evidence" value="ECO:0007669"/>
    <property type="project" value="TreeGrafter"/>
</dbReference>
<proteinExistence type="predicted"/>
<protein>
    <submittedName>
        <fullName evidence="4">Response regulator receiver domain-containing protein</fullName>
    </submittedName>
</protein>
<dbReference type="PROSITE" id="PS51332">
    <property type="entry name" value="B12_BINDING"/>
    <property type="match status" value="1"/>
</dbReference>
<dbReference type="InterPro" id="IPR003759">
    <property type="entry name" value="Cbl-bd_cap"/>
</dbReference>
<dbReference type="EMBL" id="KF900969">
    <property type="protein sequence ID" value="AIF13317.1"/>
    <property type="molecule type" value="Genomic_DNA"/>
</dbReference>
<dbReference type="GO" id="GO:0005829">
    <property type="term" value="C:cytosol"/>
    <property type="evidence" value="ECO:0007669"/>
    <property type="project" value="TreeGrafter"/>
</dbReference>
<dbReference type="GO" id="GO:0046653">
    <property type="term" value="P:tetrahydrofolate metabolic process"/>
    <property type="evidence" value="ECO:0007669"/>
    <property type="project" value="TreeGrafter"/>
</dbReference>
<dbReference type="InterPro" id="IPR036724">
    <property type="entry name" value="Cobalamin-bd_sf"/>
</dbReference>
<dbReference type="PANTHER" id="PTHR45833:SF1">
    <property type="entry name" value="METHIONINE SYNTHASE"/>
    <property type="match status" value="1"/>
</dbReference>
<evidence type="ECO:0000313" key="4">
    <source>
        <dbReference type="EMBL" id="AIF13317.1"/>
    </source>
</evidence>
<dbReference type="GO" id="GO:0031419">
    <property type="term" value="F:cobalamin binding"/>
    <property type="evidence" value="ECO:0007669"/>
    <property type="project" value="InterPro"/>
</dbReference>
<accession>A0A075HFV3</accession>
<dbReference type="InterPro" id="IPR036594">
    <property type="entry name" value="Meth_synthase_dom"/>
</dbReference>
<dbReference type="CDD" id="cd02065">
    <property type="entry name" value="B12-binding_like"/>
    <property type="match status" value="1"/>
</dbReference>
<organism evidence="4">
    <name type="scientific">uncultured marine thaumarchaeote KM3_61_F08</name>
    <dbReference type="NCBI Taxonomy" id="1456214"/>
    <lineage>
        <taxon>Archaea</taxon>
        <taxon>Nitrososphaerota</taxon>
        <taxon>environmental samples</taxon>
    </lineage>
</organism>